<name>A0A1F7JDI2_9BACT</name>
<protein>
    <submittedName>
        <fullName evidence="1">Uncharacterized protein</fullName>
    </submittedName>
</protein>
<dbReference type="Proteomes" id="UP000178486">
    <property type="component" value="Unassembled WGS sequence"/>
</dbReference>
<sequence>MKNSSHLITEELTLPASVMAQLHAQAKKHRTTISEYVGMLVQKMHTLWPPVPKHVNDRWNREIKEFEEEEKRGLHKTYHTVKELMQDLNT</sequence>
<evidence type="ECO:0000313" key="1">
    <source>
        <dbReference type="EMBL" id="OGK53658.1"/>
    </source>
</evidence>
<dbReference type="AlphaFoldDB" id="A0A1F7JDI2"/>
<accession>A0A1F7JDI2</accession>
<dbReference type="EMBL" id="MGAU01000053">
    <property type="protein sequence ID" value="OGK53658.1"/>
    <property type="molecule type" value="Genomic_DNA"/>
</dbReference>
<proteinExistence type="predicted"/>
<comment type="caution">
    <text evidence="1">The sequence shown here is derived from an EMBL/GenBank/DDBJ whole genome shotgun (WGS) entry which is preliminary data.</text>
</comment>
<organism evidence="1 2">
    <name type="scientific">Candidatus Roizmanbacteria bacterium RIFCSPLOWO2_01_FULL_45_11</name>
    <dbReference type="NCBI Taxonomy" id="1802070"/>
    <lineage>
        <taxon>Bacteria</taxon>
        <taxon>Candidatus Roizmaniibacteriota</taxon>
    </lineage>
</organism>
<evidence type="ECO:0000313" key="2">
    <source>
        <dbReference type="Proteomes" id="UP000178486"/>
    </source>
</evidence>
<reference evidence="1 2" key="1">
    <citation type="journal article" date="2016" name="Nat. Commun.">
        <title>Thousands of microbial genomes shed light on interconnected biogeochemical processes in an aquifer system.</title>
        <authorList>
            <person name="Anantharaman K."/>
            <person name="Brown C.T."/>
            <person name="Hug L.A."/>
            <person name="Sharon I."/>
            <person name="Castelle C.J."/>
            <person name="Probst A.J."/>
            <person name="Thomas B.C."/>
            <person name="Singh A."/>
            <person name="Wilkins M.J."/>
            <person name="Karaoz U."/>
            <person name="Brodie E.L."/>
            <person name="Williams K.H."/>
            <person name="Hubbard S.S."/>
            <person name="Banfield J.F."/>
        </authorList>
    </citation>
    <scope>NUCLEOTIDE SEQUENCE [LARGE SCALE GENOMIC DNA]</scope>
</reference>
<gene>
    <name evidence="1" type="ORF">A3B56_00880</name>
</gene>